<comment type="caution">
    <text evidence="2">The sequence shown here is derived from an EMBL/GenBank/DDBJ whole genome shotgun (WGS) entry which is preliminary data.</text>
</comment>
<evidence type="ECO:0000313" key="3">
    <source>
        <dbReference type="Proteomes" id="UP000242188"/>
    </source>
</evidence>
<evidence type="ECO:0000256" key="1">
    <source>
        <dbReference type="SAM" id="MobiDB-lite"/>
    </source>
</evidence>
<feature type="compositionally biased region" description="Basic residues" evidence="1">
    <location>
        <begin position="97"/>
        <end position="107"/>
    </location>
</feature>
<feature type="compositionally biased region" description="Polar residues" evidence="1">
    <location>
        <begin position="436"/>
        <end position="453"/>
    </location>
</feature>
<dbReference type="AlphaFoldDB" id="A0A210PXM5"/>
<feature type="compositionally biased region" description="Polar residues" evidence="1">
    <location>
        <begin position="417"/>
        <end position="428"/>
    </location>
</feature>
<feature type="region of interest" description="Disordered" evidence="1">
    <location>
        <begin position="617"/>
        <end position="642"/>
    </location>
</feature>
<organism evidence="2 3">
    <name type="scientific">Mizuhopecten yessoensis</name>
    <name type="common">Japanese scallop</name>
    <name type="synonym">Patinopecten yessoensis</name>
    <dbReference type="NCBI Taxonomy" id="6573"/>
    <lineage>
        <taxon>Eukaryota</taxon>
        <taxon>Metazoa</taxon>
        <taxon>Spiralia</taxon>
        <taxon>Lophotrochozoa</taxon>
        <taxon>Mollusca</taxon>
        <taxon>Bivalvia</taxon>
        <taxon>Autobranchia</taxon>
        <taxon>Pteriomorphia</taxon>
        <taxon>Pectinida</taxon>
        <taxon>Pectinoidea</taxon>
        <taxon>Pectinidae</taxon>
        <taxon>Mizuhopecten</taxon>
    </lineage>
</organism>
<sequence length="642" mass="72051">MDECFNQSRRRFICSATAGPSCEFTDRASEQILNRTRTVQQIQDEDYTHLSFHSNENTSPIYSQEDRPIIEAGVDDAEVARKLQELFDKEYEMTMSQKKKPDKRQTRHSGPVDSNLRNEQQKISKEKKFSAKNVDVIDTTNDAVIAQQLQQELLMGDHSAGKPSLQDESQRKGSTSNFGNEDKNASHEQLLGVSKDLEERDRLYAQQLQEMESGQVPKGKTLPRKVPFTIATGADNSNLQDRLLARRLQEEEENKVRQGEAMLDEDEALARQLSETEKQPMPVLPRTVQKRHADSSPGLYSPKHARRDGRHLSGGSPVRGVASTIVGGASPAQGGGAISSSAVERVWHKKLFAMEKQAKKATAEQLQAIRSEQNERYKINQSGGLNTGNPSGSRPKAGNPDIPHTVSSPRQHPHIRTASSWNDESQYISLDEDGYITSSPPRRQPNLIPSSPNRIPRYSQVKSGSSGFGSMYSNPSSTSTSSRNQTDRLTGFQDHKLSQISSSFSSIQTSSRSAWDDDTSTQNDSQDYKSTQISSSISSTQSSSSCNITCGNCGEKGHNRNSKTCSRYYSLEETQHRQAKQEKARQRTEEKVQQEEQTREQLANHQKVLEDIAFRIQQEKDGLSDTIKKMEKKTRQRDKRKK</sequence>
<feature type="region of interest" description="Disordered" evidence="1">
    <location>
        <begin position="374"/>
        <end position="546"/>
    </location>
</feature>
<gene>
    <name evidence="2" type="ORF">KP79_PYT21417</name>
</gene>
<feature type="region of interest" description="Disordered" evidence="1">
    <location>
        <begin position="92"/>
        <end position="127"/>
    </location>
</feature>
<feature type="compositionally biased region" description="Basic and acidic residues" evidence="1">
    <location>
        <begin position="576"/>
        <end position="599"/>
    </location>
</feature>
<feature type="compositionally biased region" description="Polar residues" evidence="1">
    <location>
        <begin position="379"/>
        <end position="392"/>
    </location>
</feature>
<feature type="region of interest" description="Disordered" evidence="1">
    <location>
        <begin position="158"/>
        <end position="187"/>
    </location>
</feature>
<feature type="compositionally biased region" description="Low complexity" evidence="1">
    <location>
        <begin position="520"/>
        <end position="545"/>
    </location>
</feature>
<reference evidence="2 3" key="1">
    <citation type="journal article" date="2017" name="Nat. Ecol. Evol.">
        <title>Scallop genome provides insights into evolution of bilaterian karyotype and development.</title>
        <authorList>
            <person name="Wang S."/>
            <person name="Zhang J."/>
            <person name="Jiao W."/>
            <person name="Li J."/>
            <person name="Xun X."/>
            <person name="Sun Y."/>
            <person name="Guo X."/>
            <person name="Huan P."/>
            <person name="Dong B."/>
            <person name="Zhang L."/>
            <person name="Hu X."/>
            <person name="Sun X."/>
            <person name="Wang J."/>
            <person name="Zhao C."/>
            <person name="Wang Y."/>
            <person name="Wang D."/>
            <person name="Huang X."/>
            <person name="Wang R."/>
            <person name="Lv J."/>
            <person name="Li Y."/>
            <person name="Zhang Z."/>
            <person name="Liu B."/>
            <person name="Lu W."/>
            <person name="Hui Y."/>
            <person name="Liang J."/>
            <person name="Zhou Z."/>
            <person name="Hou R."/>
            <person name="Li X."/>
            <person name="Liu Y."/>
            <person name="Li H."/>
            <person name="Ning X."/>
            <person name="Lin Y."/>
            <person name="Zhao L."/>
            <person name="Xing Q."/>
            <person name="Dou J."/>
            <person name="Li Y."/>
            <person name="Mao J."/>
            <person name="Guo H."/>
            <person name="Dou H."/>
            <person name="Li T."/>
            <person name="Mu C."/>
            <person name="Jiang W."/>
            <person name="Fu Q."/>
            <person name="Fu X."/>
            <person name="Miao Y."/>
            <person name="Liu J."/>
            <person name="Yu Q."/>
            <person name="Li R."/>
            <person name="Liao H."/>
            <person name="Li X."/>
            <person name="Kong Y."/>
            <person name="Jiang Z."/>
            <person name="Chourrout D."/>
            <person name="Li R."/>
            <person name="Bao Z."/>
        </authorList>
    </citation>
    <scope>NUCLEOTIDE SEQUENCE [LARGE SCALE GENOMIC DNA]</scope>
    <source>
        <strain evidence="2 3">PY_sf001</strain>
    </source>
</reference>
<feature type="region of interest" description="Disordered" evidence="1">
    <location>
        <begin position="286"/>
        <end position="337"/>
    </location>
</feature>
<name>A0A210PXM5_MIZYE</name>
<dbReference type="Proteomes" id="UP000242188">
    <property type="component" value="Unassembled WGS sequence"/>
</dbReference>
<feature type="compositionally biased region" description="Basic and acidic residues" evidence="1">
    <location>
        <begin position="617"/>
        <end position="629"/>
    </location>
</feature>
<accession>A0A210PXM5</accession>
<evidence type="ECO:0000313" key="2">
    <source>
        <dbReference type="EMBL" id="OWF41237.1"/>
    </source>
</evidence>
<keyword evidence="3" id="KW-1185">Reference proteome</keyword>
<feature type="region of interest" description="Disordered" evidence="1">
    <location>
        <begin position="576"/>
        <end position="604"/>
    </location>
</feature>
<feature type="compositionally biased region" description="Low complexity" evidence="1">
    <location>
        <begin position="498"/>
        <end position="513"/>
    </location>
</feature>
<dbReference type="EMBL" id="NEDP02005415">
    <property type="protein sequence ID" value="OWF41237.1"/>
    <property type="molecule type" value="Genomic_DNA"/>
</dbReference>
<protein>
    <submittedName>
        <fullName evidence="2">Uncharacterized protein</fullName>
    </submittedName>
</protein>
<feature type="compositionally biased region" description="Basic residues" evidence="1">
    <location>
        <begin position="630"/>
        <end position="642"/>
    </location>
</feature>
<proteinExistence type="predicted"/>